<evidence type="ECO:0000256" key="1">
    <source>
        <dbReference type="SAM" id="MobiDB-lite"/>
    </source>
</evidence>
<keyword evidence="3" id="KW-1185">Reference proteome</keyword>
<gene>
    <name evidence="2" type="ORF">K466DRAFT_604697</name>
</gene>
<sequence length="73" mass="8358">MSVHEPPEPVLYTGPPSPRSPTPLTHSYTVAFFEQVHAFFYDMAEVFASQIEAKPRLSIEVFERIIEAVYDED</sequence>
<feature type="region of interest" description="Disordered" evidence="1">
    <location>
        <begin position="1"/>
        <end position="20"/>
    </location>
</feature>
<evidence type="ECO:0000313" key="2">
    <source>
        <dbReference type="EMBL" id="TFK81197.1"/>
    </source>
</evidence>
<accession>A0A5C3NXC8</accession>
<dbReference type="AlphaFoldDB" id="A0A5C3NXC8"/>
<dbReference type="Proteomes" id="UP000308197">
    <property type="component" value="Unassembled WGS sequence"/>
</dbReference>
<dbReference type="InParanoid" id="A0A5C3NXC8"/>
<reference evidence="2 3" key="1">
    <citation type="journal article" date="2019" name="Nat. Ecol. Evol.">
        <title>Megaphylogeny resolves global patterns of mushroom evolution.</title>
        <authorList>
            <person name="Varga T."/>
            <person name="Krizsan K."/>
            <person name="Foldi C."/>
            <person name="Dima B."/>
            <person name="Sanchez-Garcia M."/>
            <person name="Sanchez-Ramirez S."/>
            <person name="Szollosi G.J."/>
            <person name="Szarkandi J.G."/>
            <person name="Papp V."/>
            <person name="Albert L."/>
            <person name="Andreopoulos W."/>
            <person name="Angelini C."/>
            <person name="Antonin V."/>
            <person name="Barry K.W."/>
            <person name="Bougher N.L."/>
            <person name="Buchanan P."/>
            <person name="Buyck B."/>
            <person name="Bense V."/>
            <person name="Catcheside P."/>
            <person name="Chovatia M."/>
            <person name="Cooper J."/>
            <person name="Damon W."/>
            <person name="Desjardin D."/>
            <person name="Finy P."/>
            <person name="Geml J."/>
            <person name="Haridas S."/>
            <person name="Hughes K."/>
            <person name="Justo A."/>
            <person name="Karasinski D."/>
            <person name="Kautmanova I."/>
            <person name="Kiss B."/>
            <person name="Kocsube S."/>
            <person name="Kotiranta H."/>
            <person name="LaButti K.M."/>
            <person name="Lechner B.E."/>
            <person name="Liimatainen K."/>
            <person name="Lipzen A."/>
            <person name="Lukacs Z."/>
            <person name="Mihaltcheva S."/>
            <person name="Morgado L.N."/>
            <person name="Niskanen T."/>
            <person name="Noordeloos M.E."/>
            <person name="Ohm R.A."/>
            <person name="Ortiz-Santana B."/>
            <person name="Ovrebo C."/>
            <person name="Racz N."/>
            <person name="Riley R."/>
            <person name="Savchenko A."/>
            <person name="Shiryaev A."/>
            <person name="Soop K."/>
            <person name="Spirin V."/>
            <person name="Szebenyi C."/>
            <person name="Tomsovsky M."/>
            <person name="Tulloss R.E."/>
            <person name="Uehling J."/>
            <person name="Grigoriev I.V."/>
            <person name="Vagvolgyi C."/>
            <person name="Papp T."/>
            <person name="Martin F.M."/>
            <person name="Miettinen O."/>
            <person name="Hibbett D.S."/>
            <person name="Nagy L.G."/>
        </authorList>
    </citation>
    <scope>NUCLEOTIDE SEQUENCE [LARGE SCALE GENOMIC DNA]</scope>
    <source>
        <strain evidence="2 3">HHB13444</strain>
    </source>
</reference>
<protein>
    <submittedName>
        <fullName evidence="2">Uncharacterized protein</fullName>
    </submittedName>
</protein>
<proteinExistence type="predicted"/>
<dbReference type="EMBL" id="ML211640">
    <property type="protein sequence ID" value="TFK81197.1"/>
    <property type="molecule type" value="Genomic_DNA"/>
</dbReference>
<evidence type="ECO:0000313" key="3">
    <source>
        <dbReference type="Proteomes" id="UP000308197"/>
    </source>
</evidence>
<organism evidence="2 3">
    <name type="scientific">Polyporus arcularius HHB13444</name>
    <dbReference type="NCBI Taxonomy" id="1314778"/>
    <lineage>
        <taxon>Eukaryota</taxon>
        <taxon>Fungi</taxon>
        <taxon>Dikarya</taxon>
        <taxon>Basidiomycota</taxon>
        <taxon>Agaricomycotina</taxon>
        <taxon>Agaricomycetes</taxon>
        <taxon>Polyporales</taxon>
        <taxon>Polyporaceae</taxon>
        <taxon>Polyporus</taxon>
    </lineage>
</organism>
<name>A0A5C3NXC8_9APHY</name>